<name>A0A2U8VY90_9HYPH</name>
<dbReference type="AlphaFoldDB" id="A0A2U8VY90"/>
<dbReference type="OrthoDB" id="7059994at2"/>
<protein>
    <recommendedName>
        <fullName evidence="3">DNA-directed DNA polymerase family A palm domain-containing protein</fullName>
    </recommendedName>
</protein>
<organism evidence="1 2">
    <name type="scientific">Methylobacterium radiodurans</name>
    <dbReference type="NCBI Taxonomy" id="2202828"/>
    <lineage>
        <taxon>Bacteria</taxon>
        <taxon>Pseudomonadati</taxon>
        <taxon>Pseudomonadota</taxon>
        <taxon>Alphaproteobacteria</taxon>
        <taxon>Hyphomicrobiales</taxon>
        <taxon>Methylobacteriaceae</taxon>
        <taxon>Methylobacterium</taxon>
    </lineage>
</organism>
<proteinExistence type="predicted"/>
<reference evidence="1 2" key="1">
    <citation type="submission" date="2018-05" db="EMBL/GenBank/DDBJ databases">
        <title>Complete Genome Sequence of Methylobacterium sp. 17Sr1-43.</title>
        <authorList>
            <person name="Srinivasan S."/>
        </authorList>
    </citation>
    <scope>NUCLEOTIDE SEQUENCE [LARGE SCALE GENOMIC DNA]</scope>
    <source>
        <strain evidence="1 2">17Sr1-43</strain>
    </source>
</reference>
<dbReference type="KEGG" id="meti:DK427_25845"/>
<evidence type="ECO:0000313" key="2">
    <source>
        <dbReference type="Proteomes" id="UP000246058"/>
    </source>
</evidence>
<gene>
    <name evidence="1" type="ORF">DK427_25845</name>
</gene>
<sequence length="328" mass="36051">MAALDAIGWLSLERGYRDRSGGVASSIAPTAVLKAKVTEAGISLTDFGRIEGEEVILFSRKVVTTPDGPARKELVEYQDTATLRDHRDTLRSLNAFQAQADITFLDDGLGMVDLQNRVQRRHFLCDAEGQPDASLGGRLYGGAWQNLQRHRRGHIRIEGGPVTLLDYSAMAPRLAYASVGVEPPPGDIYALPGIDPEHREAVKKAFNTLLCDPFTRKRGWPQPEDSDPRLPLAWSVPRFRDALLSRHPALSHCLGRGLAKQLQNTESLILIEVMREMKSRAVPILTIHDGLLCQSPKASEIEVVMKEAAQSITSFNIPVSVTHLPAAV</sequence>
<evidence type="ECO:0000313" key="1">
    <source>
        <dbReference type="EMBL" id="AWN38725.1"/>
    </source>
</evidence>
<dbReference type="Proteomes" id="UP000246058">
    <property type="component" value="Chromosome"/>
</dbReference>
<dbReference type="RefSeq" id="WP_109953880.1">
    <property type="nucleotide sequence ID" value="NZ_CP029551.1"/>
</dbReference>
<dbReference type="EMBL" id="CP029551">
    <property type="protein sequence ID" value="AWN38725.1"/>
    <property type="molecule type" value="Genomic_DNA"/>
</dbReference>
<accession>A0A2U8VY90</accession>
<evidence type="ECO:0008006" key="3">
    <source>
        <dbReference type="Google" id="ProtNLM"/>
    </source>
</evidence>
<keyword evidence="2" id="KW-1185">Reference proteome</keyword>